<keyword evidence="7" id="KW-0288">FMN</keyword>
<comment type="function">
    <text evidence="2">Nitronate monooxygenase that uses molecular oxygen to catalyze the oxidative denitrification of alkyl nitronates. Acts on propionate 3-nitronate (P3N), the presumed physiological substrate. Probably functions in the detoxification of P3N, a metabolic poison produced by plants and fungi as a defense mechanism.</text>
</comment>
<keyword evidence="5" id="KW-0216">Detoxification</keyword>
<comment type="caution">
    <text evidence="12">The sequence shown here is derived from an EMBL/GenBank/DDBJ whole genome shotgun (WGS) entry which is preliminary data.</text>
</comment>
<dbReference type="GO" id="GO:0004497">
    <property type="term" value="F:monooxygenase activity"/>
    <property type="evidence" value="ECO:0007669"/>
    <property type="project" value="UniProtKB-KW"/>
</dbReference>
<evidence type="ECO:0000256" key="11">
    <source>
        <dbReference type="ARBA" id="ARBA00049401"/>
    </source>
</evidence>
<evidence type="ECO:0000256" key="5">
    <source>
        <dbReference type="ARBA" id="ARBA00022575"/>
    </source>
</evidence>
<accession>A0ABS0F2G9</accession>
<comment type="catalytic activity">
    <reaction evidence="11">
        <text>3 propionate 3-nitronate + 3 O2 + H2O = 3 3-oxopropanoate + 2 nitrate + nitrite + H2O2 + 3 H(+)</text>
        <dbReference type="Rhea" id="RHEA:57332"/>
        <dbReference type="ChEBI" id="CHEBI:15377"/>
        <dbReference type="ChEBI" id="CHEBI:15378"/>
        <dbReference type="ChEBI" id="CHEBI:15379"/>
        <dbReference type="ChEBI" id="CHEBI:16240"/>
        <dbReference type="ChEBI" id="CHEBI:16301"/>
        <dbReference type="ChEBI" id="CHEBI:17632"/>
        <dbReference type="ChEBI" id="CHEBI:33190"/>
        <dbReference type="ChEBI" id="CHEBI:136067"/>
    </reaction>
</comment>
<dbReference type="PANTHER" id="PTHR42747:SF3">
    <property type="entry name" value="NITRONATE MONOOXYGENASE-RELATED"/>
    <property type="match status" value="1"/>
</dbReference>
<evidence type="ECO:0000256" key="3">
    <source>
        <dbReference type="ARBA" id="ARBA00009881"/>
    </source>
</evidence>
<evidence type="ECO:0000256" key="9">
    <source>
        <dbReference type="ARBA" id="ARBA00023033"/>
    </source>
</evidence>
<comment type="similarity">
    <text evidence="3">Belongs to the nitronate monooxygenase family. NMO class I subfamily.</text>
</comment>
<dbReference type="CDD" id="cd04730">
    <property type="entry name" value="NPD_like"/>
    <property type="match status" value="1"/>
</dbReference>
<evidence type="ECO:0000313" key="12">
    <source>
        <dbReference type="EMBL" id="MBF8377500.1"/>
    </source>
</evidence>
<evidence type="ECO:0000256" key="4">
    <source>
        <dbReference type="ARBA" id="ARBA00013457"/>
    </source>
</evidence>
<keyword evidence="13" id="KW-1185">Reference proteome</keyword>
<organism evidence="12 13">
    <name type="scientific">Alicyclobacillus mali</name>
    <name type="common">ex Roth et al. 2021</name>
    <dbReference type="NCBI Taxonomy" id="1123961"/>
    <lineage>
        <taxon>Bacteria</taxon>
        <taxon>Bacillati</taxon>
        <taxon>Bacillota</taxon>
        <taxon>Bacilli</taxon>
        <taxon>Bacillales</taxon>
        <taxon>Alicyclobacillaceae</taxon>
        <taxon>Alicyclobacillus</taxon>
    </lineage>
</organism>
<evidence type="ECO:0000256" key="7">
    <source>
        <dbReference type="ARBA" id="ARBA00022643"/>
    </source>
</evidence>
<evidence type="ECO:0000256" key="1">
    <source>
        <dbReference type="ARBA" id="ARBA00001917"/>
    </source>
</evidence>
<reference evidence="12 13" key="1">
    <citation type="submission" date="2020-11" db="EMBL/GenBank/DDBJ databases">
        <title>Genomic insight of Alicyclobacillus mali FL 18 reveals a new arsenic-resistant strain, with potential in environmental biotechnology.</title>
        <authorList>
            <person name="Fiorentino G."/>
            <person name="Gallo G."/>
            <person name="Aulitto M."/>
        </authorList>
    </citation>
    <scope>NUCLEOTIDE SEQUENCE [LARGE SCALE GENOMIC DNA]</scope>
    <source>
        <strain evidence="12 13">FL 18</strain>
    </source>
</reference>
<dbReference type="InterPro" id="IPR013785">
    <property type="entry name" value="Aldolase_TIM"/>
</dbReference>
<dbReference type="InterPro" id="IPR004136">
    <property type="entry name" value="NMO"/>
</dbReference>
<evidence type="ECO:0000313" key="13">
    <source>
        <dbReference type="Proteomes" id="UP000642910"/>
    </source>
</evidence>
<dbReference type="RefSeq" id="WP_067851089.1">
    <property type="nucleotide sequence ID" value="NZ_JADPKZ010000037.1"/>
</dbReference>
<dbReference type="Gene3D" id="3.20.20.70">
    <property type="entry name" value="Aldolase class I"/>
    <property type="match status" value="1"/>
</dbReference>
<evidence type="ECO:0000256" key="10">
    <source>
        <dbReference type="ARBA" id="ARBA00031155"/>
    </source>
</evidence>
<keyword evidence="6" id="KW-0285">Flavoprotein</keyword>
<name>A0ABS0F2G9_9BACL</name>
<dbReference type="Proteomes" id="UP000642910">
    <property type="component" value="Unassembled WGS sequence"/>
</dbReference>
<proteinExistence type="inferred from homology"/>
<gene>
    <name evidence="12" type="ORF">IW967_06390</name>
</gene>
<dbReference type="Pfam" id="PF03060">
    <property type="entry name" value="NMO"/>
    <property type="match status" value="1"/>
</dbReference>
<comment type="cofactor">
    <cofactor evidence="1">
        <name>FMN</name>
        <dbReference type="ChEBI" id="CHEBI:58210"/>
    </cofactor>
</comment>
<evidence type="ECO:0000256" key="6">
    <source>
        <dbReference type="ARBA" id="ARBA00022630"/>
    </source>
</evidence>
<dbReference type="SUPFAM" id="SSF51412">
    <property type="entry name" value="Inosine monophosphate dehydrogenase (IMPDH)"/>
    <property type="match status" value="1"/>
</dbReference>
<evidence type="ECO:0000256" key="2">
    <source>
        <dbReference type="ARBA" id="ARBA00003535"/>
    </source>
</evidence>
<protein>
    <recommendedName>
        <fullName evidence="4">Probable nitronate monooxygenase</fullName>
    </recommendedName>
    <alternativeName>
        <fullName evidence="10">Propionate 3-nitronate monooxygenase</fullName>
    </alternativeName>
</protein>
<sequence>MAGANEWLQTLGVRHPIFAAPMAGGPSTPELVAAVSDAGGLGFLGVGYLSPDDTRAAIRRVRALTDAPFGVNVFIPEEPTGDASRSVTAMKAWLREWVDDPAVADEIDGVDPRFPALAEFEAQMDVILEERVPILSFTFGCPGADTIGRWKAAGACVIGTATTPEEAVALEQAGCDAVIAQGYEAGGHRGSFLPMDETRLIGTMALVPQVVDRVSIPVIAAGGIMDGRGIVACMALGAVAVQMGTSFLVTHESGAHPAYKRAVMEWRDRGTALTRSFSGRHARGIRNAFMEAVGRAELDVPPYPLQNTLTQPIRRRAAVTGDAERMSLWAGQGYPMAKPMPAADMVRELVAQMERVKSLLC</sequence>
<dbReference type="EMBL" id="JADPKZ010000037">
    <property type="protein sequence ID" value="MBF8377500.1"/>
    <property type="molecule type" value="Genomic_DNA"/>
</dbReference>
<keyword evidence="9 12" id="KW-0503">Monooxygenase</keyword>
<evidence type="ECO:0000256" key="8">
    <source>
        <dbReference type="ARBA" id="ARBA00023002"/>
    </source>
</evidence>
<keyword evidence="8" id="KW-0560">Oxidoreductase</keyword>
<dbReference type="PANTHER" id="PTHR42747">
    <property type="entry name" value="NITRONATE MONOOXYGENASE-RELATED"/>
    <property type="match status" value="1"/>
</dbReference>